<dbReference type="PANTHER" id="PTHR30069:SF28">
    <property type="entry name" value="TONB-DEPENDENT RECEPTOR YNCD-RELATED"/>
    <property type="match status" value="1"/>
</dbReference>
<evidence type="ECO:0000256" key="4">
    <source>
        <dbReference type="ARBA" id="ARBA00022692"/>
    </source>
</evidence>
<feature type="region of interest" description="Disordered" evidence="10">
    <location>
        <begin position="268"/>
        <end position="287"/>
    </location>
</feature>
<comment type="subcellular location">
    <subcellularLocation>
        <location evidence="1 8">Cell outer membrane</location>
        <topology evidence="1 8">Multi-pass membrane protein</topology>
    </subcellularLocation>
</comment>
<comment type="caution">
    <text evidence="14">The sequence shown here is derived from an EMBL/GenBank/DDBJ whole genome shotgun (WGS) entry which is preliminary data.</text>
</comment>
<dbReference type="InterPro" id="IPR036942">
    <property type="entry name" value="Beta-barrel_TonB_sf"/>
</dbReference>
<keyword evidence="3 8" id="KW-1134">Transmembrane beta strand</keyword>
<dbReference type="InterPro" id="IPR039426">
    <property type="entry name" value="TonB-dep_rcpt-like"/>
</dbReference>
<evidence type="ECO:0000256" key="1">
    <source>
        <dbReference type="ARBA" id="ARBA00004571"/>
    </source>
</evidence>
<dbReference type="Proteomes" id="UP001409585">
    <property type="component" value="Unassembled WGS sequence"/>
</dbReference>
<name>A0AAV3U421_9ALTE</name>
<feature type="compositionally biased region" description="Polar residues" evidence="10">
    <location>
        <begin position="268"/>
        <end position="282"/>
    </location>
</feature>
<keyword evidence="15" id="KW-1185">Reference proteome</keyword>
<evidence type="ECO:0000256" key="2">
    <source>
        <dbReference type="ARBA" id="ARBA00022448"/>
    </source>
</evidence>
<dbReference type="RefSeq" id="WP_345422693.1">
    <property type="nucleotide sequence ID" value="NZ_AP031496.1"/>
</dbReference>
<dbReference type="GO" id="GO:0015344">
    <property type="term" value="F:siderophore uptake transmembrane transporter activity"/>
    <property type="evidence" value="ECO:0007669"/>
    <property type="project" value="TreeGrafter"/>
</dbReference>
<dbReference type="GO" id="GO:0044718">
    <property type="term" value="P:siderophore transmembrane transport"/>
    <property type="evidence" value="ECO:0007669"/>
    <property type="project" value="TreeGrafter"/>
</dbReference>
<proteinExistence type="inferred from homology"/>
<feature type="signal peptide" evidence="11">
    <location>
        <begin position="1"/>
        <end position="27"/>
    </location>
</feature>
<dbReference type="InterPro" id="IPR000531">
    <property type="entry name" value="Beta-barrel_TonB"/>
</dbReference>
<organism evidence="14 15">
    <name type="scientific">Halioxenophilus aromaticivorans</name>
    <dbReference type="NCBI Taxonomy" id="1306992"/>
    <lineage>
        <taxon>Bacteria</taxon>
        <taxon>Pseudomonadati</taxon>
        <taxon>Pseudomonadota</taxon>
        <taxon>Gammaproteobacteria</taxon>
        <taxon>Alteromonadales</taxon>
        <taxon>Alteromonadaceae</taxon>
        <taxon>Halioxenophilus</taxon>
    </lineage>
</organism>
<keyword evidence="6 8" id="KW-0472">Membrane</keyword>
<dbReference type="CDD" id="cd01347">
    <property type="entry name" value="ligand_gated_channel"/>
    <property type="match status" value="1"/>
</dbReference>
<evidence type="ECO:0000256" key="6">
    <source>
        <dbReference type="ARBA" id="ARBA00023136"/>
    </source>
</evidence>
<dbReference type="PROSITE" id="PS52016">
    <property type="entry name" value="TONB_DEPENDENT_REC_3"/>
    <property type="match status" value="1"/>
</dbReference>
<keyword evidence="4 8" id="KW-0812">Transmembrane</keyword>
<feature type="domain" description="TonB-dependent receptor-like beta-barrel" evidence="12">
    <location>
        <begin position="294"/>
        <end position="669"/>
    </location>
</feature>
<evidence type="ECO:0000256" key="8">
    <source>
        <dbReference type="PROSITE-ProRule" id="PRU01360"/>
    </source>
</evidence>
<evidence type="ECO:0000256" key="11">
    <source>
        <dbReference type="SAM" id="SignalP"/>
    </source>
</evidence>
<sequence length="709" mass="76678">MKPFFYLKFALYVTLPTSLLISTASLAAGLGQQSNTLEEVTVTAESNSRLSARSANDAIIDLERIPGGIGLVKAEDYLVEFTQSIGDALEFIPGVFADTSAQRENRISIRGSGANATFERRGITVLRDGVPISRASGITEYQEIDPLSVDYIEVYKGANGLRYGAASLGGAINVVTPTGATSEPGTSLRLEGGSFDTQRVSINTKGATDTVDYYGAVTQLQSDGFRSHAEVDSIYSFGNLGIKISDNIETRFYLTALQDNYELAGSGSLEQALSDPEQSPEANHTFDQDRNLEVYRVSNRTVFEYMENTLEIGAWLAERTLDHAITPFVGIIDQEESEVGLSLQLNGSATLGVPVDWTLGAMAAQSDNEANVYGYAVAFGPTAGPAKGEITSYDDQQAQNTTAYAELDFNLTNSLNLILSTQYLNSERDNRNRFNADPDDNLGGINDDTGKLNFEKLSARLGVLYAVNENIQIYTNVSEGYEPPGMSDLTSGGAEPFTELKAQESLTVEIGSRGHWQAASWDVAIYRSKIVNEFIDVAAPGFGGSTTNTDNAAGDTVHFGLELGMDLRLHRNLAWRNTFTYNDFSFAHNDNGDYSGNELPGIPASIYLTELRYDHNKAWHAGVNLRYVPDGAYADYANTVKAPGYELLGMFAGITLADSVTLFASAENLTNEKYIANISTVADLSTASSSNVFTPGQGRALYVGMSVNF</sequence>
<feature type="chain" id="PRO_5043495224" evidence="11">
    <location>
        <begin position="28"/>
        <end position="709"/>
    </location>
</feature>
<dbReference type="PANTHER" id="PTHR30069">
    <property type="entry name" value="TONB-DEPENDENT OUTER MEMBRANE RECEPTOR"/>
    <property type="match status" value="1"/>
</dbReference>
<evidence type="ECO:0000313" key="14">
    <source>
        <dbReference type="EMBL" id="GAA4945441.1"/>
    </source>
</evidence>
<accession>A0AAV3U421</accession>
<evidence type="ECO:0000256" key="10">
    <source>
        <dbReference type="SAM" id="MobiDB-lite"/>
    </source>
</evidence>
<evidence type="ECO:0000256" key="9">
    <source>
        <dbReference type="RuleBase" id="RU003357"/>
    </source>
</evidence>
<evidence type="ECO:0000259" key="13">
    <source>
        <dbReference type="Pfam" id="PF07715"/>
    </source>
</evidence>
<comment type="similarity">
    <text evidence="8 9">Belongs to the TonB-dependent receptor family.</text>
</comment>
<keyword evidence="11" id="KW-0732">Signal</keyword>
<protein>
    <submittedName>
        <fullName evidence="14">TonB-dependent receptor</fullName>
    </submittedName>
</protein>
<dbReference type="EMBL" id="BAABLX010000024">
    <property type="protein sequence ID" value="GAA4945441.1"/>
    <property type="molecule type" value="Genomic_DNA"/>
</dbReference>
<evidence type="ECO:0000256" key="3">
    <source>
        <dbReference type="ARBA" id="ARBA00022452"/>
    </source>
</evidence>
<reference evidence="15" key="1">
    <citation type="journal article" date="2019" name="Int. J. Syst. Evol. Microbiol.">
        <title>The Global Catalogue of Microorganisms (GCM) 10K type strain sequencing project: providing services to taxonomists for standard genome sequencing and annotation.</title>
        <authorList>
            <consortium name="The Broad Institute Genomics Platform"/>
            <consortium name="The Broad Institute Genome Sequencing Center for Infectious Disease"/>
            <person name="Wu L."/>
            <person name="Ma J."/>
        </authorList>
    </citation>
    <scope>NUCLEOTIDE SEQUENCE [LARGE SCALE GENOMIC DNA]</scope>
    <source>
        <strain evidence="15">JCM 19134</strain>
    </source>
</reference>
<dbReference type="Pfam" id="PF07715">
    <property type="entry name" value="Plug"/>
    <property type="match status" value="1"/>
</dbReference>
<keyword evidence="2 8" id="KW-0813">Transport</keyword>
<evidence type="ECO:0000256" key="5">
    <source>
        <dbReference type="ARBA" id="ARBA00023077"/>
    </source>
</evidence>
<dbReference type="AlphaFoldDB" id="A0AAV3U421"/>
<evidence type="ECO:0000256" key="7">
    <source>
        <dbReference type="ARBA" id="ARBA00023237"/>
    </source>
</evidence>
<dbReference type="InterPro" id="IPR012910">
    <property type="entry name" value="Plug_dom"/>
</dbReference>
<keyword evidence="5 9" id="KW-0798">TonB box</keyword>
<dbReference type="Pfam" id="PF00593">
    <property type="entry name" value="TonB_dep_Rec_b-barrel"/>
    <property type="match status" value="1"/>
</dbReference>
<dbReference type="Gene3D" id="2.40.170.20">
    <property type="entry name" value="TonB-dependent receptor, beta-barrel domain"/>
    <property type="match status" value="1"/>
</dbReference>
<keyword evidence="14" id="KW-0675">Receptor</keyword>
<evidence type="ECO:0000259" key="12">
    <source>
        <dbReference type="Pfam" id="PF00593"/>
    </source>
</evidence>
<feature type="domain" description="TonB-dependent receptor plug" evidence="13">
    <location>
        <begin position="63"/>
        <end position="171"/>
    </location>
</feature>
<dbReference type="Gene3D" id="2.170.130.10">
    <property type="entry name" value="TonB-dependent receptor, plug domain"/>
    <property type="match status" value="1"/>
</dbReference>
<evidence type="ECO:0000313" key="15">
    <source>
        <dbReference type="Proteomes" id="UP001409585"/>
    </source>
</evidence>
<dbReference type="InterPro" id="IPR037066">
    <property type="entry name" value="Plug_dom_sf"/>
</dbReference>
<keyword evidence="7 8" id="KW-0998">Cell outer membrane</keyword>
<dbReference type="SUPFAM" id="SSF56935">
    <property type="entry name" value="Porins"/>
    <property type="match status" value="1"/>
</dbReference>
<dbReference type="GO" id="GO:0009279">
    <property type="term" value="C:cell outer membrane"/>
    <property type="evidence" value="ECO:0007669"/>
    <property type="project" value="UniProtKB-SubCell"/>
</dbReference>
<gene>
    <name evidence="14" type="ORF">GCM10025791_25750</name>
</gene>